<dbReference type="SUPFAM" id="SSF89447">
    <property type="entry name" value="AbrB/MazE/MraZ-like"/>
    <property type="match status" value="1"/>
</dbReference>
<dbReference type="AlphaFoldDB" id="A0A0F9IHH1"/>
<organism evidence="1">
    <name type="scientific">marine sediment metagenome</name>
    <dbReference type="NCBI Taxonomy" id="412755"/>
    <lineage>
        <taxon>unclassified sequences</taxon>
        <taxon>metagenomes</taxon>
        <taxon>ecological metagenomes</taxon>
    </lineage>
</organism>
<dbReference type="InterPro" id="IPR037914">
    <property type="entry name" value="SpoVT-AbrB_sf"/>
</dbReference>
<comment type="caution">
    <text evidence="1">The sequence shown here is derived from an EMBL/GenBank/DDBJ whole genome shotgun (WGS) entry which is preliminary data.</text>
</comment>
<sequence>MEIKKKIVKVGSSLGIVIDKIVLDTLGLGEGENVFLSIETEKQRKSVLYANSQMSGVGGHVMSAEEEESKIRMFENYLENMGKSDDRKKRLKEVLKKIDQRRKELKV</sequence>
<reference evidence="1" key="1">
    <citation type="journal article" date="2015" name="Nature">
        <title>Complex archaea that bridge the gap between prokaryotes and eukaryotes.</title>
        <authorList>
            <person name="Spang A."/>
            <person name="Saw J.H."/>
            <person name="Jorgensen S.L."/>
            <person name="Zaremba-Niedzwiedzka K."/>
            <person name="Martijn J."/>
            <person name="Lind A.E."/>
            <person name="van Eijk R."/>
            <person name="Schleper C."/>
            <person name="Guy L."/>
            <person name="Ettema T.J."/>
        </authorList>
    </citation>
    <scope>NUCLEOTIDE SEQUENCE</scope>
</reference>
<protein>
    <recommendedName>
        <fullName evidence="2">SpoVT-AbrB domain-containing protein</fullName>
    </recommendedName>
</protein>
<gene>
    <name evidence="1" type="ORF">LCGC14_1941390</name>
</gene>
<evidence type="ECO:0000313" key="1">
    <source>
        <dbReference type="EMBL" id="KKL86772.1"/>
    </source>
</evidence>
<proteinExistence type="predicted"/>
<evidence type="ECO:0008006" key="2">
    <source>
        <dbReference type="Google" id="ProtNLM"/>
    </source>
</evidence>
<name>A0A0F9IHH1_9ZZZZ</name>
<accession>A0A0F9IHH1</accession>
<dbReference type="EMBL" id="LAZR01021018">
    <property type="protein sequence ID" value="KKL86772.1"/>
    <property type="molecule type" value="Genomic_DNA"/>
</dbReference>
<dbReference type="Gene3D" id="2.10.260.10">
    <property type="match status" value="1"/>
</dbReference>